<dbReference type="InterPro" id="IPR023271">
    <property type="entry name" value="Aquaporin-like"/>
</dbReference>
<evidence type="ECO:0000256" key="3">
    <source>
        <dbReference type="ARBA" id="ARBA00022448"/>
    </source>
</evidence>
<dbReference type="WBParaSite" id="SRAE_1000202200.1">
    <property type="protein sequence ID" value="SRAE_1000202200.1"/>
    <property type="gene ID" value="WBGene00258634"/>
</dbReference>
<evidence type="ECO:0000313" key="13">
    <source>
        <dbReference type="WormBase" id="SRAE_1000202200"/>
    </source>
</evidence>
<feature type="transmembrane region" description="Helical" evidence="9">
    <location>
        <begin position="29"/>
        <end position="48"/>
    </location>
</feature>
<dbReference type="Pfam" id="PF00230">
    <property type="entry name" value="MIP"/>
    <property type="match status" value="1"/>
</dbReference>
<sequence length="253" mass="27038">MAKNDNWEGSLSSQSTVSLHKKYTIINKIAAEYVGCLIFVFIGSVSALNGTTVSVAFAHGLTIFAGVSAFGEISGGHLNPAVSLGLALSGKFPLLHLLAFWPAQLLGGFSGSLLARAILTSTQYNLIVGGATMLNVQNTWWQGLITETILTFILTMVVVMTAGERKNFFLAPISIGLTLSLCILSCGSISGASLNPARSFGPAVAYSIFGSNNKIVPLWNQHYIYWAGPFTGSVITATLYRLFFSSQQNVRVF</sequence>
<evidence type="ECO:0000256" key="6">
    <source>
        <dbReference type="ARBA" id="ARBA00022989"/>
    </source>
</evidence>
<dbReference type="PANTHER" id="PTHR45665:SF9">
    <property type="entry name" value="AQUAPORIN-8"/>
    <property type="match status" value="1"/>
</dbReference>
<keyword evidence="4 8" id="KW-0812">Transmembrane</keyword>
<evidence type="ECO:0000256" key="5">
    <source>
        <dbReference type="ARBA" id="ARBA00022737"/>
    </source>
</evidence>
<dbReference type="InterPro" id="IPR000425">
    <property type="entry name" value="MIP"/>
</dbReference>
<dbReference type="Gene3D" id="1.20.1080.10">
    <property type="entry name" value="Glycerol uptake facilitator protein"/>
    <property type="match status" value="1"/>
</dbReference>
<dbReference type="GO" id="GO:0016324">
    <property type="term" value="C:apical plasma membrane"/>
    <property type="evidence" value="ECO:0007669"/>
    <property type="project" value="EnsemblMetazoa"/>
</dbReference>
<dbReference type="OMA" id="PAMVANH"/>
<dbReference type="GO" id="GO:0019755">
    <property type="term" value="P:one-carbon compound transport"/>
    <property type="evidence" value="ECO:0007669"/>
    <property type="project" value="UniProtKB-ARBA"/>
</dbReference>
<dbReference type="PANTHER" id="PTHR45665">
    <property type="entry name" value="AQUAPORIN-8"/>
    <property type="match status" value="1"/>
</dbReference>
<proteinExistence type="inferred from homology"/>
<feature type="transmembrane region" description="Helical" evidence="9">
    <location>
        <begin position="94"/>
        <end position="119"/>
    </location>
</feature>
<evidence type="ECO:0000256" key="1">
    <source>
        <dbReference type="ARBA" id="ARBA00004127"/>
    </source>
</evidence>
<evidence type="ECO:0000313" key="12">
    <source>
        <dbReference type="WBParaSite" id="SRAE_1000202200.1"/>
    </source>
</evidence>
<dbReference type="CDD" id="cd00333">
    <property type="entry name" value="MIP"/>
    <property type="match status" value="1"/>
</dbReference>
<feature type="transmembrane region" description="Helical" evidence="9">
    <location>
        <begin position="139"/>
        <end position="161"/>
    </location>
</feature>
<dbReference type="STRING" id="34506.A0A090MWI1"/>
<reference evidence="12" key="2">
    <citation type="submission" date="2020-12" db="UniProtKB">
        <authorList>
            <consortium name="WormBaseParasite"/>
        </authorList>
    </citation>
    <scope>IDENTIFICATION</scope>
</reference>
<dbReference type="InterPro" id="IPR034294">
    <property type="entry name" value="Aquaporin_transptr"/>
</dbReference>
<evidence type="ECO:0000256" key="7">
    <source>
        <dbReference type="ARBA" id="ARBA00023136"/>
    </source>
</evidence>
<reference evidence="10 11" key="1">
    <citation type="submission" date="2014-09" db="EMBL/GenBank/DDBJ databases">
        <authorList>
            <person name="Martin A.A."/>
        </authorList>
    </citation>
    <scope>NUCLEOTIDE SEQUENCE</scope>
    <source>
        <strain evidence="11">ED321</strain>
        <strain evidence="10">ED321 Heterogonic</strain>
    </source>
</reference>
<evidence type="ECO:0000256" key="4">
    <source>
        <dbReference type="ARBA" id="ARBA00022692"/>
    </source>
</evidence>
<dbReference type="CTD" id="36376129"/>
<dbReference type="EMBL" id="LN609528">
    <property type="protein sequence ID" value="CEF63764.1"/>
    <property type="molecule type" value="Genomic_DNA"/>
</dbReference>
<accession>A0A090MWI1</accession>
<dbReference type="GO" id="GO:0015250">
    <property type="term" value="F:water channel activity"/>
    <property type="evidence" value="ECO:0007669"/>
    <property type="project" value="EnsemblMetazoa"/>
</dbReference>
<dbReference type="PROSITE" id="PS00221">
    <property type="entry name" value="MIP"/>
    <property type="match status" value="1"/>
</dbReference>
<dbReference type="WormBase" id="SRAE_1000202200">
    <property type="protein sequence ID" value="SRP07596"/>
    <property type="gene ID" value="WBGene00258634"/>
</dbReference>
<dbReference type="SUPFAM" id="SSF81338">
    <property type="entry name" value="Aquaporin-like"/>
    <property type="match status" value="1"/>
</dbReference>
<gene>
    <name evidence="10 12 13" type="ORF">SRAE_1000202200</name>
</gene>
<name>A0A090MWI1_STRRB</name>
<feature type="transmembrane region" description="Helical" evidence="9">
    <location>
        <begin position="54"/>
        <end position="73"/>
    </location>
</feature>
<dbReference type="InterPro" id="IPR022357">
    <property type="entry name" value="MIP_CS"/>
</dbReference>
<keyword evidence="7 9" id="KW-0472">Membrane</keyword>
<dbReference type="OrthoDB" id="3222at2759"/>
<dbReference type="PRINTS" id="PR00783">
    <property type="entry name" value="MINTRINSICP"/>
</dbReference>
<dbReference type="RefSeq" id="XP_024502965.1">
    <property type="nucleotide sequence ID" value="XM_024649049.1"/>
</dbReference>
<keyword evidence="3 8" id="KW-0813">Transport</keyword>
<dbReference type="GeneID" id="36376129"/>
<protein>
    <submittedName>
        <fullName evidence="10 12">Aquaporin-8</fullName>
    </submittedName>
</protein>
<evidence type="ECO:0000256" key="8">
    <source>
        <dbReference type="RuleBase" id="RU000477"/>
    </source>
</evidence>
<evidence type="ECO:0000256" key="2">
    <source>
        <dbReference type="ARBA" id="ARBA00006175"/>
    </source>
</evidence>
<dbReference type="Proteomes" id="UP000035682">
    <property type="component" value="Unplaced"/>
</dbReference>
<comment type="similarity">
    <text evidence="2 8">Belongs to the MIP/aquaporin (TC 1.A.8) family.</text>
</comment>
<evidence type="ECO:0000313" key="10">
    <source>
        <dbReference type="EMBL" id="CEF63764.1"/>
    </source>
</evidence>
<keyword evidence="5" id="KW-0677">Repeat</keyword>
<dbReference type="AlphaFoldDB" id="A0A090MWI1"/>
<organism evidence="10">
    <name type="scientific">Strongyloides ratti</name>
    <name type="common">Parasitic roundworm</name>
    <dbReference type="NCBI Taxonomy" id="34506"/>
    <lineage>
        <taxon>Eukaryota</taxon>
        <taxon>Metazoa</taxon>
        <taxon>Ecdysozoa</taxon>
        <taxon>Nematoda</taxon>
        <taxon>Chromadorea</taxon>
        <taxon>Rhabditida</taxon>
        <taxon>Tylenchina</taxon>
        <taxon>Panagrolaimomorpha</taxon>
        <taxon>Strongyloidoidea</taxon>
        <taxon>Strongyloididae</taxon>
        <taxon>Strongyloides</taxon>
    </lineage>
</organism>
<dbReference type="GO" id="GO:0005737">
    <property type="term" value="C:cytoplasm"/>
    <property type="evidence" value="ECO:0007669"/>
    <property type="project" value="UniProtKB-ARBA"/>
</dbReference>
<feature type="transmembrane region" description="Helical" evidence="9">
    <location>
        <begin position="223"/>
        <end position="243"/>
    </location>
</feature>
<evidence type="ECO:0000256" key="9">
    <source>
        <dbReference type="SAM" id="Phobius"/>
    </source>
</evidence>
<comment type="subcellular location">
    <subcellularLocation>
        <location evidence="1">Endomembrane system</location>
        <topology evidence="1">Multi-pass membrane protein</topology>
    </subcellularLocation>
</comment>
<dbReference type="GO" id="GO:0012505">
    <property type="term" value="C:endomembrane system"/>
    <property type="evidence" value="ECO:0007669"/>
    <property type="project" value="UniProtKB-SubCell"/>
</dbReference>
<keyword evidence="6 9" id="KW-1133">Transmembrane helix</keyword>
<evidence type="ECO:0000313" key="11">
    <source>
        <dbReference type="Proteomes" id="UP000035682"/>
    </source>
</evidence>
<keyword evidence="11" id="KW-1185">Reference proteome</keyword>